<proteinExistence type="inferred from homology"/>
<organism evidence="11 12">
    <name type="scientific">Basidiobolus ranarum</name>
    <dbReference type="NCBI Taxonomy" id="34480"/>
    <lineage>
        <taxon>Eukaryota</taxon>
        <taxon>Fungi</taxon>
        <taxon>Fungi incertae sedis</taxon>
        <taxon>Zoopagomycota</taxon>
        <taxon>Entomophthoromycotina</taxon>
        <taxon>Basidiobolomycetes</taxon>
        <taxon>Basidiobolales</taxon>
        <taxon>Basidiobolaceae</taxon>
        <taxon>Basidiobolus</taxon>
    </lineage>
</organism>
<evidence type="ECO:0000256" key="4">
    <source>
        <dbReference type="ARBA" id="ARBA00022801"/>
    </source>
</evidence>
<comment type="caution">
    <text evidence="11">The sequence shown here is derived from an EMBL/GenBank/DDBJ whole genome shotgun (WGS) entry which is preliminary data.</text>
</comment>
<evidence type="ECO:0000256" key="7">
    <source>
        <dbReference type="PIRNR" id="PIRNR001093"/>
    </source>
</evidence>
<dbReference type="GO" id="GO:0016853">
    <property type="term" value="F:isomerase activity"/>
    <property type="evidence" value="ECO:0007669"/>
    <property type="project" value="UniProtKB-KW"/>
</dbReference>
<keyword evidence="5" id="KW-0325">Glycoprotein</keyword>
<evidence type="ECO:0000256" key="2">
    <source>
        <dbReference type="ARBA" id="ARBA00006285"/>
    </source>
</evidence>
<evidence type="ECO:0000259" key="10">
    <source>
        <dbReference type="Pfam" id="PF14845"/>
    </source>
</evidence>
<dbReference type="SUPFAM" id="SSF55545">
    <property type="entry name" value="beta-N-acetylhexosaminidase-like domain"/>
    <property type="match status" value="1"/>
</dbReference>
<dbReference type="PIRSF" id="PIRSF001093">
    <property type="entry name" value="B-hxosamndse_ab_euk"/>
    <property type="match status" value="1"/>
</dbReference>
<dbReference type="SUPFAM" id="SSF51445">
    <property type="entry name" value="(Trans)glycosidases"/>
    <property type="match status" value="1"/>
</dbReference>
<sequence>MVLSSNSVVLLLLGASLIAPPSSDAAYVWPRPQKFTQGDSTIMVSSGIDFQIQGKGSYISIAKNAVKRYREVIIKEKWTPYVSWAKTPVKSSGEEMARKNMIPVKKSNIWLKKFVLQIEDGSASLELGTDESYSLIIPASEKNSKSITGTIKSKTVFGALRGLETLSQLVNYDKTIGRYISYGPWHIEDKPSYKHRGFMLDVTRNWFSVEELKAQIDALSWNKFNVLHLHLSDAQSFSLASEVYPQLRHMSYAKFQDGMIYTKKDIQHLVGYALERGIRIVPEIEMPGHAYATGLPFPGMLVCANLQPTWRAIEYQPPSGQFDVTQAITFQVTENLIKEVASWFPDQFLHTGGDEVGMRCYKESEIFQKHLQEKNITVVNAMQNFYDKVDEYVSNAGKRPVVWEEALLNKDLNLTIPKHFIVQQWTGSQNTKLIVSQGHDIIQSGSDYWYLDVGHGRHAPGWVNCPTCDKYRTWQKMYSHDLRANLTEAEGAHVLGGEVALWTEQVDSYNLDTQMWPRTAAAAEVLWSGYSAINYTDIYGSVKRAFPRLNEWRYRMGGRGIKGAAIAPLWCVKQMGWCDLPAGYEA</sequence>
<dbReference type="InterPro" id="IPR029018">
    <property type="entry name" value="Hex-like_dom2"/>
</dbReference>
<gene>
    <name evidence="11" type="primary">NAG1_13</name>
    <name evidence="11" type="ORF">K7432_012384</name>
</gene>
<keyword evidence="6 7" id="KW-0326">Glycosidase</keyword>
<evidence type="ECO:0000256" key="8">
    <source>
        <dbReference type="SAM" id="SignalP"/>
    </source>
</evidence>
<dbReference type="GO" id="GO:0004563">
    <property type="term" value="F:beta-N-acetylhexosaminidase activity"/>
    <property type="evidence" value="ECO:0007669"/>
    <property type="project" value="UniProtKB-EC"/>
</dbReference>
<dbReference type="EMBL" id="JASJQH010007946">
    <property type="protein sequence ID" value="KAK9696579.1"/>
    <property type="molecule type" value="Genomic_DNA"/>
</dbReference>
<dbReference type="PRINTS" id="PR00738">
    <property type="entry name" value="GLHYDRLASE20"/>
</dbReference>
<dbReference type="InterPro" id="IPR029019">
    <property type="entry name" value="HEX_eukaryotic_N"/>
</dbReference>
<keyword evidence="11" id="KW-0413">Isomerase</keyword>
<evidence type="ECO:0000313" key="11">
    <source>
        <dbReference type="EMBL" id="KAK9696579.1"/>
    </source>
</evidence>
<keyword evidence="4 7" id="KW-0378">Hydrolase</keyword>
<dbReference type="EC" id="3.2.1.52" evidence="7"/>
<dbReference type="InterPro" id="IPR017853">
    <property type="entry name" value="GH"/>
</dbReference>
<accession>A0ABR2VSW4</accession>
<evidence type="ECO:0000256" key="5">
    <source>
        <dbReference type="ARBA" id="ARBA00023180"/>
    </source>
</evidence>
<dbReference type="Pfam" id="PF14845">
    <property type="entry name" value="Glycohydro_20b2"/>
    <property type="match status" value="1"/>
</dbReference>
<dbReference type="InterPro" id="IPR025705">
    <property type="entry name" value="Beta_hexosaminidase_sua/sub"/>
</dbReference>
<evidence type="ECO:0000256" key="6">
    <source>
        <dbReference type="ARBA" id="ARBA00023295"/>
    </source>
</evidence>
<evidence type="ECO:0000313" key="12">
    <source>
        <dbReference type="Proteomes" id="UP001479436"/>
    </source>
</evidence>
<name>A0ABR2VSW4_9FUNG</name>
<feature type="chain" id="PRO_5045083667" description="Beta-hexosaminidase" evidence="8">
    <location>
        <begin position="26"/>
        <end position="586"/>
    </location>
</feature>
<dbReference type="PANTHER" id="PTHR22600:SF26">
    <property type="entry name" value="BETA-N-ACETYLHEXOSAMINIDASE"/>
    <property type="match status" value="1"/>
</dbReference>
<evidence type="ECO:0000259" key="9">
    <source>
        <dbReference type="Pfam" id="PF00728"/>
    </source>
</evidence>
<feature type="domain" description="Beta-hexosaminidase eukaryotic type N-terminal" evidence="10">
    <location>
        <begin position="28"/>
        <end position="169"/>
    </location>
</feature>
<evidence type="ECO:0000256" key="3">
    <source>
        <dbReference type="ARBA" id="ARBA00022729"/>
    </source>
</evidence>
<dbReference type="Proteomes" id="UP001479436">
    <property type="component" value="Unassembled WGS sequence"/>
</dbReference>
<keyword evidence="3 8" id="KW-0732">Signal</keyword>
<dbReference type="InterPro" id="IPR015883">
    <property type="entry name" value="Glyco_hydro_20_cat"/>
</dbReference>
<protein>
    <recommendedName>
        <fullName evidence="7">Beta-hexosaminidase</fullName>
        <ecNumber evidence="7">3.2.1.52</ecNumber>
    </recommendedName>
</protein>
<reference evidence="11 12" key="1">
    <citation type="submission" date="2023-04" db="EMBL/GenBank/DDBJ databases">
        <title>Genome of Basidiobolus ranarum AG-B5.</title>
        <authorList>
            <person name="Stajich J.E."/>
            <person name="Carter-House D."/>
            <person name="Gryganskyi A."/>
        </authorList>
    </citation>
    <scope>NUCLEOTIDE SEQUENCE [LARGE SCALE GENOMIC DNA]</scope>
    <source>
        <strain evidence="11 12">AG-B5</strain>
    </source>
</reference>
<evidence type="ECO:0000256" key="1">
    <source>
        <dbReference type="ARBA" id="ARBA00001231"/>
    </source>
</evidence>
<dbReference type="Pfam" id="PF00728">
    <property type="entry name" value="Glyco_hydro_20"/>
    <property type="match status" value="1"/>
</dbReference>
<dbReference type="PANTHER" id="PTHR22600">
    <property type="entry name" value="BETA-HEXOSAMINIDASE"/>
    <property type="match status" value="1"/>
</dbReference>
<feature type="signal peptide" evidence="8">
    <location>
        <begin position="1"/>
        <end position="25"/>
    </location>
</feature>
<dbReference type="Gene3D" id="3.20.20.80">
    <property type="entry name" value="Glycosidases"/>
    <property type="match status" value="1"/>
</dbReference>
<comment type="catalytic activity">
    <reaction evidence="1 7">
        <text>Hydrolysis of terminal non-reducing N-acetyl-D-hexosamine residues in N-acetyl-beta-D-hexosaminides.</text>
        <dbReference type="EC" id="3.2.1.52"/>
    </reaction>
</comment>
<feature type="domain" description="Glycoside hydrolase family 20 catalytic" evidence="9">
    <location>
        <begin position="193"/>
        <end position="529"/>
    </location>
</feature>
<dbReference type="Gene3D" id="3.30.379.10">
    <property type="entry name" value="Chitobiase/beta-hexosaminidase domain 2-like"/>
    <property type="match status" value="1"/>
</dbReference>
<keyword evidence="12" id="KW-1185">Reference proteome</keyword>
<comment type="similarity">
    <text evidence="2 7">Belongs to the glycosyl hydrolase 20 family.</text>
</comment>